<proteinExistence type="inferred from homology"/>
<dbReference type="SUPFAM" id="SSF53271">
    <property type="entry name" value="PRTase-like"/>
    <property type="match status" value="1"/>
</dbReference>
<evidence type="ECO:0000313" key="5">
    <source>
        <dbReference type="Proteomes" id="UP000229924"/>
    </source>
</evidence>
<dbReference type="PANTHER" id="PTHR47505">
    <property type="entry name" value="DNA UTILIZATION PROTEIN YHGH"/>
    <property type="match status" value="1"/>
</dbReference>
<protein>
    <submittedName>
        <fullName evidence="4">ComF family protein</fullName>
    </submittedName>
</protein>
<accession>A0A2M7K1S9</accession>
<dbReference type="Pfam" id="PF00156">
    <property type="entry name" value="Pribosyltran"/>
    <property type="match status" value="1"/>
</dbReference>
<evidence type="ECO:0000256" key="1">
    <source>
        <dbReference type="ARBA" id="ARBA00008007"/>
    </source>
</evidence>
<dbReference type="Proteomes" id="UP000229924">
    <property type="component" value="Unassembled WGS sequence"/>
</dbReference>
<dbReference type="InterPro" id="IPR051910">
    <property type="entry name" value="ComF/GntX_DNA_util-trans"/>
</dbReference>
<comment type="similarity">
    <text evidence="1">Belongs to the ComF/GntX family.</text>
</comment>
<dbReference type="AlphaFoldDB" id="A0A2M7K1S9"/>
<dbReference type="EMBL" id="PFIK01000016">
    <property type="protein sequence ID" value="PIX30219.1"/>
    <property type="molecule type" value="Genomic_DNA"/>
</dbReference>
<evidence type="ECO:0000259" key="3">
    <source>
        <dbReference type="Pfam" id="PF18912"/>
    </source>
</evidence>
<organism evidence="4 5">
    <name type="scientific">Candidatus Berkelbacteria bacterium CG_4_8_14_3_um_filter_42_13</name>
    <dbReference type="NCBI Taxonomy" id="1974505"/>
    <lineage>
        <taxon>Bacteria</taxon>
        <taxon>Candidatus Berkelbacteria</taxon>
    </lineage>
</organism>
<dbReference type="Gene3D" id="3.40.50.2020">
    <property type="match status" value="1"/>
</dbReference>
<dbReference type="InterPro" id="IPR029057">
    <property type="entry name" value="PRTase-like"/>
</dbReference>
<evidence type="ECO:0000313" key="4">
    <source>
        <dbReference type="EMBL" id="PIX30219.1"/>
    </source>
</evidence>
<comment type="caution">
    <text evidence="4">The sequence shown here is derived from an EMBL/GenBank/DDBJ whole genome shotgun (WGS) entry which is preliminary data.</text>
</comment>
<evidence type="ECO:0000259" key="2">
    <source>
        <dbReference type="Pfam" id="PF00156"/>
    </source>
</evidence>
<reference evidence="5" key="1">
    <citation type="submission" date="2017-09" db="EMBL/GenBank/DDBJ databases">
        <title>Depth-based differentiation of microbial function through sediment-hosted aquifers and enrichment of novel symbionts in the deep terrestrial subsurface.</title>
        <authorList>
            <person name="Probst A.J."/>
            <person name="Ladd B."/>
            <person name="Jarett J.K."/>
            <person name="Geller-Mcgrath D.E."/>
            <person name="Sieber C.M.K."/>
            <person name="Emerson J.B."/>
            <person name="Anantharaman K."/>
            <person name="Thomas B.C."/>
            <person name="Malmstrom R."/>
            <person name="Stieglmeier M."/>
            <person name="Klingl A."/>
            <person name="Woyke T."/>
            <person name="Ryan C.M."/>
            <person name="Banfield J.F."/>
        </authorList>
    </citation>
    <scope>NUCLEOTIDE SEQUENCE [LARGE SCALE GENOMIC DNA]</scope>
</reference>
<name>A0A2M7K1S9_9BACT</name>
<sequence>MGNFKLKMFAKNIFNFVLDLIFPKSCIGCGEFGQLLCSNCRKKIKLIKTFVCPKCGKITKNGQYCCSCRGRSVLTGMLIAADYSSGPTKELIHNFKYSGIREVGPVLAGVLIQRLQAGKIRGEKVLVPVPLHSRRQRQRGFNQAEILARYVSRRLNIPGGIALKRKLNTKSQVELSGRERRKNLAGAFVCGDQELVKGKTVILVDDVSTTGATLEECAKVLRAAGARQVWGLVVARG</sequence>
<dbReference type="PANTHER" id="PTHR47505:SF1">
    <property type="entry name" value="DNA UTILIZATION PROTEIN YHGH"/>
    <property type="match status" value="1"/>
</dbReference>
<feature type="domain" description="Double zinc ribbon" evidence="3">
    <location>
        <begin position="17"/>
        <end position="69"/>
    </location>
</feature>
<dbReference type="InterPro" id="IPR044005">
    <property type="entry name" value="DZR_2"/>
</dbReference>
<dbReference type="CDD" id="cd06223">
    <property type="entry name" value="PRTases_typeI"/>
    <property type="match status" value="1"/>
</dbReference>
<gene>
    <name evidence="4" type="ORF">COZ63_00920</name>
</gene>
<dbReference type="InterPro" id="IPR000836">
    <property type="entry name" value="PRTase_dom"/>
</dbReference>
<feature type="domain" description="Phosphoribosyltransferase" evidence="2">
    <location>
        <begin position="145"/>
        <end position="229"/>
    </location>
</feature>
<dbReference type="Pfam" id="PF18912">
    <property type="entry name" value="DZR_2"/>
    <property type="match status" value="1"/>
</dbReference>